<keyword evidence="3" id="KW-1185">Reference proteome</keyword>
<dbReference type="EMBL" id="JBBNAG010000006">
    <property type="protein sequence ID" value="KAK9125407.1"/>
    <property type="molecule type" value="Genomic_DNA"/>
</dbReference>
<gene>
    <name evidence="2" type="ORF">Scep_014253</name>
</gene>
<organism evidence="2 3">
    <name type="scientific">Stephania cephalantha</name>
    <dbReference type="NCBI Taxonomy" id="152367"/>
    <lineage>
        <taxon>Eukaryota</taxon>
        <taxon>Viridiplantae</taxon>
        <taxon>Streptophyta</taxon>
        <taxon>Embryophyta</taxon>
        <taxon>Tracheophyta</taxon>
        <taxon>Spermatophyta</taxon>
        <taxon>Magnoliopsida</taxon>
        <taxon>Ranunculales</taxon>
        <taxon>Menispermaceae</taxon>
        <taxon>Menispermoideae</taxon>
        <taxon>Cissampelideae</taxon>
        <taxon>Stephania</taxon>
    </lineage>
</organism>
<comment type="caution">
    <text evidence="2">The sequence shown here is derived from an EMBL/GenBank/DDBJ whole genome shotgun (WGS) entry which is preliminary data.</text>
</comment>
<dbReference type="AlphaFoldDB" id="A0AAP0NZ83"/>
<sequence>MRERDVDHRWCLRFLIRNQSRVDLKNQKSSQQACQKRNCDFDLQNKTLDREGERGSPCQGDKWSTAVVEDDGGGAGEQQVWRRRWWRR</sequence>
<protein>
    <submittedName>
        <fullName evidence="2">Uncharacterized protein</fullName>
    </submittedName>
</protein>
<dbReference type="Proteomes" id="UP001419268">
    <property type="component" value="Unassembled WGS sequence"/>
</dbReference>
<feature type="region of interest" description="Disordered" evidence="1">
    <location>
        <begin position="49"/>
        <end position="78"/>
    </location>
</feature>
<evidence type="ECO:0000256" key="1">
    <source>
        <dbReference type="SAM" id="MobiDB-lite"/>
    </source>
</evidence>
<proteinExistence type="predicted"/>
<evidence type="ECO:0000313" key="3">
    <source>
        <dbReference type="Proteomes" id="UP001419268"/>
    </source>
</evidence>
<reference evidence="2 3" key="1">
    <citation type="submission" date="2024-01" db="EMBL/GenBank/DDBJ databases">
        <title>Genome assemblies of Stephania.</title>
        <authorList>
            <person name="Yang L."/>
        </authorList>
    </citation>
    <scope>NUCLEOTIDE SEQUENCE [LARGE SCALE GENOMIC DNA]</scope>
    <source>
        <strain evidence="2">JXDWG</strain>
        <tissue evidence="2">Leaf</tissue>
    </source>
</reference>
<name>A0AAP0NZ83_9MAGN</name>
<accession>A0AAP0NZ83</accession>
<evidence type="ECO:0000313" key="2">
    <source>
        <dbReference type="EMBL" id="KAK9125407.1"/>
    </source>
</evidence>